<evidence type="ECO:0000313" key="2">
    <source>
        <dbReference type="Proteomes" id="UP001234297"/>
    </source>
</evidence>
<sequence>MEEEVSGLKGKIKNLDSVVMAREKEAKMADAIAEATKKQSEDLLEYDCLQEDNQNVLIAGRTNETASYMLLCAVMLGIQFSVIL</sequence>
<keyword evidence="2" id="KW-1185">Reference proteome</keyword>
<organism evidence="1 2">
    <name type="scientific">Persea americana</name>
    <name type="common">Avocado</name>
    <dbReference type="NCBI Taxonomy" id="3435"/>
    <lineage>
        <taxon>Eukaryota</taxon>
        <taxon>Viridiplantae</taxon>
        <taxon>Streptophyta</taxon>
        <taxon>Embryophyta</taxon>
        <taxon>Tracheophyta</taxon>
        <taxon>Spermatophyta</taxon>
        <taxon>Magnoliopsida</taxon>
        <taxon>Magnoliidae</taxon>
        <taxon>Laurales</taxon>
        <taxon>Lauraceae</taxon>
        <taxon>Persea</taxon>
    </lineage>
</organism>
<name>A0ACC2LTD3_PERAE</name>
<reference evidence="1 2" key="1">
    <citation type="journal article" date="2022" name="Hortic Res">
        <title>A haplotype resolved chromosomal level avocado genome allows analysis of novel avocado genes.</title>
        <authorList>
            <person name="Nath O."/>
            <person name="Fletcher S.J."/>
            <person name="Hayward A."/>
            <person name="Shaw L.M."/>
            <person name="Masouleh A.K."/>
            <person name="Furtado A."/>
            <person name="Henry R.J."/>
            <person name="Mitter N."/>
        </authorList>
    </citation>
    <scope>NUCLEOTIDE SEQUENCE [LARGE SCALE GENOMIC DNA]</scope>
    <source>
        <strain evidence="2">cv. Hass</strain>
    </source>
</reference>
<accession>A0ACC2LTD3</accession>
<protein>
    <submittedName>
        <fullName evidence="1">Uncharacterized protein</fullName>
    </submittedName>
</protein>
<evidence type="ECO:0000313" key="1">
    <source>
        <dbReference type="EMBL" id="KAJ8636699.1"/>
    </source>
</evidence>
<proteinExistence type="predicted"/>
<dbReference type="EMBL" id="CM056811">
    <property type="protein sequence ID" value="KAJ8636699.1"/>
    <property type="molecule type" value="Genomic_DNA"/>
</dbReference>
<dbReference type="Proteomes" id="UP001234297">
    <property type="component" value="Chromosome 3"/>
</dbReference>
<comment type="caution">
    <text evidence="1">The sequence shown here is derived from an EMBL/GenBank/DDBJ whole genome shotgun (WGS) entry which is preliminary data.</text>
</comment>
<gene>
    <name evidence="1" type="ORF">MRB53_010966</name>
</gene>